<dbReference type="SMART" id="SM00460">
    <property type="entry name" value="TGc"/>
    <property type="match status" value="1"/>
</dbReference>
<evidence type="ECO:0000313" key="7">
    <source>
        <dbReference type="Proteomes" id="UP000800082"/>
    </source>
</evidence>
<dbReference type="InterPro" id="IPR050883">
    <property type="entry name" value="PNGase"/>
</dbReference>
<dbReference type="GO" id="GO:0005829">
    <property type="term" value="C:cytosol"/>
    <property type="evidence" value="ECO:0007669"/>
    <property type="project" value="TreeGrafter"/>
</dbReference>
<dbReference type="GO" id="GO:0046872">
    <property type="term" value="F:metal ion binding"/>
    <property type="evidence" value="ECO:0007669"/>
    <property type="project" value="UniProtKB-KW"/>
</dbReference>
<comment type="similarity">
    <text evidence="1">Belongs to the transglutaminase-like superfamily. PNGase family.</text>
</comment>
<dbReference type="AlphaFoldDB" id="A0A6A5S213"/>
<dbReference type="EMBL" id="ML978957">
    <property type="protein sequence ID" value="KAF1933338.1"/>
    <property type="molecule type" value="Genomic_DNA"/>
</dbReference>
<dbReference type="Proteomes" id="UP000800082">
    <property type="component" value="Unassembled WGS sequence"/>
</dbReference>
<accession>A0A6A5S213</accession>
<dbReference type="PANTHER" id="PTHR12143">
    <property type="entry name" value="PEPTIDE N-GLYCANASE PNGASE -RELATED"/>
    <property type="match status" value="1"/>
</dbReference>
<keyword evidence="7" id="KW-1185">Reference proteome</keyword>
<gene>
    <name evidence="6" type="ORF">M421DRAFT_395323</name>
</gene>
<feature type="compositionally biased region" description="Basic and acidic residues" evidence="4">
    <location>
        <begin position="348"/>
        <end position="370"/>
    </location>
</feature>
<dbReference type="GeneID" id="54347743"/>
<dbReference type="GO" id="GO:0005634">
    <property type="term" value="C:nucleus"/>
    <property type="evidence" value="ECO:0007669"/>
    <property type="project" value="TreeGrafter"/>
</dbReference>
<dbReference type="RefSeq" id="XP_033453586.1">
    <property type="nucleotide sequence ID" value="XM_033590088.1"/>
</dbReference>
<organism evidence="6 7">
    <name type="scientific">Didymella exigua CBS 183.55</name>
    <dbReference type="NCBI Taxonomy" id="1150837"/>
    <lineage>
        <taxon>Eukaryota</taxon>
        <taxon>Fungi</taxon>
        <taxon>Dikarya</taxon>
        <taxon>Ascomycota</taxon>
        <taxon>Pezizomycotina</taxon>
        <taxon>Dothideomycetes</taxon>
        <taxon>Pleosporomycetidae</taxon>
        <taxon>Pleosporales</taxon>
        <taxon>Pleosporineae</taxon>
        <taxon>Didymellaceae</taxon>
        <taxon>Didymella</taxon>
    </lineage>
</organism>
<dbReference type="Gene3D" id="2.20.25.10">
    <property type="match status" value="1"/>
</dbReference>
<dbReference type="GO" id="GO:0006516">
    <property type="term" value="P:glycoprotein catabolic process"/>
    <property type="evidence" value="ECO:0007669"/>
    <property type="project" value="TreeGrafter"/>
</dbReference>
<evidence type="ECO:0000256" key="2">
    <source>
        <dbReference type="ARBA" id="ARBA00022723"/>
    </source>
</evidence>
<dbReference type="Pfam" id="PF01841">
    <property type="entry name" value="Transglut_core"/>
    <property type="match status" value="1"/>
</dbReference>
<evidence type="ECO:0000256" key="4">
    <source>
        <dbReference type="SAM" id="MobiDB-lite"/>
    </source>
</evidence>
<dbReference type="PANTHER" id="PTHR12143:SF19">
    <property type="entry name" value="PEPTIDE-N(4)-(N-ACETYL-BETA-GLUCOSAMINYL)ASPARAGINE AMIDASE"/>
    <property type="match status" value="1"/>
</dbReference>
<dbReference type="SUPFAM" id="SSF54001">
    <property type="entry name" value="Cysteine proteinases"/>
    <property type="match status" value="1"/>
</dbReference>
<evidence type="ECO:0000259" key="5">
    <source>
        <dbReference type="SMART" id="SM00460"/>
    </source>
</evidence>
<dbReference type="GO" id="GO:0000224">
    <property type="term" value="F:peptide-N4-(N-acetyl-beta-glucosaminyl)asparagine amidase activity"/>
    <property type="evidence" value="ECO:0007669"/>
    <property type="project" value="TreeGrafter"/>
</dbReference>
<keyword evidence="3" id="KW-0862">Zinc</keyword>
<dbReference type="InterPro" id="IPR038765">
    <property type="entry name" value="Papain-like_cys_pep_sf"/>
</dbReference>
<evidence type="ECO:0000256" key="3">
    <source>
        <dbReference type="ARBA" id="ARBA00022833"/>
    </source>
</evidence>
<keyword evidence="2" id="KW-0479">Metal-binding</keyword>
<feature type="domain" description="Transglutaminase-like" evidence="5">
    <location>
        <begin position="183"/>
        <end position="238"/>
    </location>
</feature>
<evidence type="ECO:0000313" key="6">
    <source>
        <dbReference type="EMBL" id="KAF1933338.1"/>
    </source>
</evidence>
<name>A0A6A5S213_9PLEO</name>
<evidence type="ECO:0000256" key="1">
    <source>
        <dbReference type="ARBA" id="ARBA00009390"/>
    </source>
</evidence>
<protein>
    <recommendedName>
        <fullName evidence="5">Transglutaminase-like domain-containing protein</fullName>
    </recommendedName>
</protein>
<proteinExistence type="inferred from homology"/>
<dbReference type="Gene3D" id="3.10.620.30">
    <property type="match status" value="1"/>
</dbReference>
<reference evidence="6" key="1">
    <citation type="journal article" date="2020" name="Stud. Mycol.">
        <title>101 Dothideomycetes genomes: a test case for predicting lifestyles and emergence of pathogens.</title>
        <authorList>
            <person name="Haridas S."/>
            <person name="Albert R."/>
            <person name="Binder M."/>
            <person name="Bloem J."/>
            <person name="Labutti K."/>
            <person name="Salamov A."/>
            <person name="Andreopoulos B."/>
            <person name="Baker S."/>
            <person name="Barry K."/>
            <person name="Bills G."/>
            <person name="Bluhm B."/>
            <person name="Cannon C."/>
            <person name="Castanera R."/>
            <person name="Culley D."/>
            <person name="Daum C."/>
            <person name="Ezra D."/>
            <person name="Gonzalez J."/>
            <person name="Henrissat B."/>
            <person name="Kuo A."/>
            <person name="Liang C."/>
            <person name="Lipzen A."/>
            <person name="Lutzoni F."/>
            <person name="Magnuson J."/>
            <person name="Mondo S."/>
            <person name="Nolan M."/>
            <person name="Ohm R."/>
            <person name="Pangilinan J."/>
            <person name="Park H.-J."/>
            <person name="Ramirez L."/>
            <person name="Alfaro M."/>
            <person name="Sun H."/>
            <person name="Tritt A."/>
            <person name="Yoshinaga Y."/>
            <person name="Zwiers L.-H."/>
            <person name="Turgeon B."/>
            <person name="Goodwin S."/>
            <person name="Spatafora J."/>
            <person name="Crous P."/>
            <person name="Grigoriev I."/>
        </authorList>
    </citation>
    <scope>NUCLEOTIDE SEQUENCE</scope>
    <source>
        <strain evidence="6">CBS 183.55</strain>
    </source>
</reference>
<feature type="region of interest" description="Disordered" evidence="4">
    <location>
        <begin position="346"/>
        <end position="370"/>
    </location>
</feature>
<dbReference type="OrthoDB" id="409136at2759"/>
<dbReference type="InterPro" id="IPR002931">
    <property type="entry name" value="Transglutaminase-like"/>
</dbReference>
<sequence>MKAKVLSTLRERRAVPVDDSLAPPYTGSWKLLVTPIPPAQGSPLRFKRMLLSLSNMPLQWENPGLLDEALCVVPLERLYSEADEESSILEAEAASLGDGGRAAWGYQDCVVRALLRWFKRSFFTWSNNPPCSACQNATTAVGICAPTDEEQARSAKQVELYKCASPSCDAYERFPRYSDPFVLLQTRRGRSGEWANCFGMLCRALGSRVRWVWNAEDHTWIETFSVHRNRWVHVDPCEEVWDQPQLYTVGWVRKLTYCIAFSTDGAVDVTPRYVRGVKHSSPRTRCTEAELLHILAEITMKRRETMSEQDTAKLKDEHDCESMQFRKYLIAGLVHEVCNHLTQHGTRGRCDVDAEPGKSLGERTSGDRTS</sequence>